<dbReference type="PANTHER" id="PTHR43072">
    <property type="entry name" value="N-ACETYLTRANSFERASE"/>
    <property type="match status" value="1"/>
</dbReference>
<reference evidence="12 13" key="1">
    <citation type="submission" date="2015-10" db="EMBL/GenBank/DDBJ databases">
        <title>Draft genome sequence of pyrrolomycin-producing Streptomyces vitaminophilus.</title>
        <authorList>
            <person name="Graham D.E."/>
            <person name="Mahan K.M."/>
            <person name="Klingeman D.M."/>
            <person name="Hettich R.L."/>
            <person name="Parry R.J."/>
        </authorList>
    </citation>
    <scope>NUCLEOTIDE SEQUENCE [LARGE SCALE GENOMIC DNA]</scope>
    <source>
        <strain evidence="12 13">ATCC 31673</strain>
    </source>
</reference>
<name>A0A0T6LTB7_WENVI</name>
<organism evidence="12 13">
    <name type="scientific">Wenjunlia vitaminophila</name>
    <name type="common">Streptomyces vitaminophilus</name>
    <dbReference type="NCBI Taxonomy" id="76728"/>
    <lineage>
        <taxon>Bacteria</taxon>
        <taxon>Bacillati</taxon>
        <taxon>Actinomycetota</taxon>
        <taxon>Actinomycetes</taxon>
        <taxon>Kitasatosporales</taxon>
        <taxon>Streptomycetaceae</taxon>
        <taxon>Wenjunlia</taxon>
    </lineage>
</organism>
<evidence type="ECO:0000313" key="12">
    <source>
        <dbReference type="EMBL" id="KRV49286.1"/>
    </source>
</evidence>
<dbReference type="Pfam" id="PF00583">
    <property type="entry name" value="Acetyltransf_1"/>
    <property type="match status" value="1"/>
</dbReference>
<comment type="similarity">
    <text evidence="3 9">Belongs to the acetyltransferase family. EctA subfamily.</text>
</comment>
<dbReference type="STRING" id="76728.AQ490_03575"/>
<keyword evidence="6 9" id="KW-0808">Transferase</keyword>
<evidence type="ECO:0000313" key="13">
    <source>
        <dbReference type="Proteomes" id="UP000050867"/>
    </source>
</evidence>
<dbReference type="AlphaFoldDB" id="A0A0T6LTB7"/>
<evidence type="ECO:0000256" key="3">
    <source>
        <dbReference type="ARBA" id="ARBA00010712"/>
    </source>
</evidence>
<dbReference type="SUPFAM" id="SSF55729">
    <property type="entry name" value="Acyl-CoA N-acyltransferases (Nat)"/>
    <property type="match status" value="1"/>
</dbReference>
<comment type="caution">
    <text evidence="12">The sequence shown here is derived from an EMBL/GenBank/DDBJ whole genome shotgun (WGS) entry which is preliminary data.</text>
</comment>
<keyword evidence="7 9" id="KW-0012">Acyltransferase</keyword>
<feature type="region of interest" description="Disordered" evidence="10">
    <location>
        <begin position="64"/>
        <end position="105"/>
    </location>
</feature>
<proteinExistence type="inferred from homology"/>
<sequence>MTATGTRADISHPPIDLDFPKLADGAAMWRIARDSQALDLNSSYSYLLWCRDFAGTSLVARGVGKHAPRGTSADGSRAAPASHHTEDRDTGERVTEGQDPASGARIGEPVGFVTGYLRPERPATLVIWQIAVDQAHRGRGLAAAMLDGLTGRLVGRGVREVETTITPDNAASIRLFTSFGERHGAAVRREVLFPGGLFPDGHESEVLYRIGPLPRTG</sequence>
<dbReference type="EMBL" id="LLZU01000013">
    <property type="protein sequence ID" value="KRV49286.1"/>
    <property type="molecule type" value="Genomic_DNA"/>
</dbReference>
<dbReference type="GO" id="GO:0033816">
    <property type="term" value="F:diaminobutyrate acetyltransferase activity"/>
    <property type="evidence" value="ECO:0007669"/>
    <property type="project" value="UniProtKB-EC"/>
</dbReference>
<evidence type="ECO:0000256" key="7">
    <source>
        <dbReference type="ARBA" id="ARBA00023315"/>
    </source>
</evidence>
<dbReference type="InterPro" id="IPR000182">
    <property type="entry name" value="GNAT_dom"/>
</dbReference>
<dbReference type="GO" id="GO:0019491">
    <property type="term" value="P:ectoine biosynthetic process"/>
    <property type="evidence" value="ECO:0007669"/>
    <property type="project" value="UniProtKB-UniPathway"/>
</dbReference>
<comment type="catalytic activity">
    <reaction evidence="8 9">
        <text>L-2,4-diaminobutanoate + acetyl-CoA = (2S)-4-acetamido-2-aminobutanoate + CoA + H(+)</text>
        <dbReference type="Rhea" id="RHEA:16901"/>
        <dbReference type="ChEBI" id="CHEBI:15378"/>
        <dbReference type="ChEBI" id="CHEBI:57287"/>
        <dbReference type="ChEBI" id="CHEBI:57288"/>
        <dbReference type="ChEBI" id="CHEBI:58761"/>
        <dbReference type="ChEBI" id="CHEBI:58929"/>
        <dbReference type="EC" id="2.3.1.178"/>
    </reaction>
</comment>
<feature type="domain" description="N-acetyltransferase" evidence="11">
    <location>
        <begin position="107"/>
        <end position="200"/>
    </location>
</feature>
<evidence type="ECO:0000256" key="9">
    <source>
        <dbReference type="RuleBase" id="RU365045"/>
    </source>
</evidence>
<protein>
    <recommendedName>
        <fullName evidence="5 9">L-2,4-diaminobutyric acid acetyltransferase</fullName>
        <shortName evidence="9">DABA acetyltransferase</shortName>
        <ecNumber evidence="4 9">2.3.1.178</ecNumber>
    </recommendedName>
</protein>
<dbReference type="InterPro" id="IPR016181">
    <property type="entry name" value="Acyl_CoA_acyltransferase"/>
</dbReference>
<dbReference type="eggNOG" id="COG0456">
    <property type="taxonomic scope" value="Bacteria"/>
</dbReference>
<evidence type="ECO:0000256" key="8">
    <source>
        <dbReference type="ARBA" id="ARBA00048924"/>
    </source>
</evidence>
<comment type="function">
    <text evidence="1 9">Catalyzes the acetylation of L-2,4-diaminobutyrate (DABA) to gamma-N-acetyl-alpha,gamma-diaminobutyric acid (ADABA) with acetyl coenzyme A.</text>
</comment>
<evidence type="ECO:0000256" key="10">
    <source>
        <dbReference type="SAM" id="MobiDB-lite"/>
    </source>
</evidence>
<keyword evidence="13" id="KW-1185">Reference proteome</keyword>
<dbReference type="CDD" id="cd04301">
    <property type="entry name" value="NAT_SF"/>
    <property type="match status" value="1"/>
</dbReference>
<dbReference type="InterPro" id="IPR012772">
    <property type="entry name" value="Ectoine_EctA"/>
</dbReference>
<dbReference type="EC" id="2.3.1.178" evidence="4 9"/>
<dbReference type="Gene3D" id="3.40.630.30">
    <property type="match status" value="1"/>
</dbReference>
<evidence type="ECO:0000259" key="11">
    <source>
        <dbReference type="PROSITE" id="PS51186"/>
    </source>
</evidence>
<evidence type="ECO:0000256" key="6">
    <source>
        <dbReference type="ARBA" id="ARBA00022679"/>
    </source>
</evidence>
<evidence type="ECO:0000256" key="4">
    <source>
        <dbReference type="ARBA" id="ARBA00012355"/>
    </source>
</evidence>
<dbReference type="UniPathway" id="UPA00067">
    <property type="reaction ID" value="UER00122"/>
</dbReference>
<gene>
    <name evidence="9" type="primary">ectA</name>
    <name evidence="12" type="ORF">AQ490_03575</name>
</gene>
<evidence type="ECO:0000256" key="2">
    <source>
        <dbReference type="ARBA" id="ARBA00004978"/>
    </source>
</evidence>
<evidence type="ECO:0000256" key="1">
    <source>
        <dbReference type="ARBA" id="ARBA00003741"/>
    </source>
</evidence>
<dbReference type="NCBIfam" id="TIGR02406">
    <property type="entry name" value="ectoine_EctA"/>
    <property type="match status" value="1"/>
</dbReference>
<accession>A0A0T6LTB7</accession>
<dbReference type="PANTHER" id="PTHR43072:SF60">
    <property type="entry name" value="L-2,4-DIAMINOBUTYRIC ACID ACETYLTRANSFERASE"/>
    <property type="match status" value="1"/>
</dbReference>
<dbReference type="Proteomes" id="UP000050867">
    <property type="component" value="Unassembled WGS sequence"/>
</dbReference>
<dbReference type="PROSITE" id="PS51186">
    <property type="entry name" value="GNAT"/>
    <property type="match status" value="1"/>
</dbReference>
<feature type="compositionally biased region" description="Basic and acidic residues" evidence="10">
    <location>
        <begin position="83"/>
        <end position="96"/>
    </location>
</feature>
<evidence type="ECO:0000256" key="5">
    <source>
        <dbReference type="ARBA" id="ARBA00017935"/>
    </source>
</evidence>
<comment type="pathway">
    <text evidence="2 9">Amine and polyamine biosynthesis; ectoine biosynthesis; L-ectoine from L-aspartate 4-semialdehyde: step 2/3.</text>
</comment>